<feature type="region of interest" description="Disordered" evidence="1">
    <location>
        <begin position="512"/>
        <end position="629"/>
    </location>
</feature>
<feature type="compositionally biased region" description="Basic residues" evidence="1">
    <location>
        <begin position="810"/>
        <end position="820"/>
    </location>
</feature>
<feature type="compositionally biased region" description="Polar residues" evidence="1">
    <location>
        <begin position="757"/>
        <end position="778"/>
    </location>
</feature>
<feature type="compositionally biased region" description="Basic and acidic residues" evidence="1">
    <location>
        <begin position="198"/>
        <end position="212"/>
    </location>
</feature>
<feature type="compositionally biased region" description="Acidic residues" evidence="1">
    <location>
        <begin position="264"/>
        <end position="289"/>
    </location>
</feature>
<feature type="compositionally biased region" description="Polar residues" evidence="1">
    <location>
        <begin position="328"/>
        <end position="339"/>
    </location>
</feature>
<name>A0A7M7KFC5_VARDE</name>
<dbReference type="InParanoid" id="A0A7M7KFC5"/>
<feature type="compositionally biased region" description="Basic and acidic residues" evidence="1">
    <location>
        <begin position="522"/>
        <end position="535"/>
    </location>
</feature>
<dbReference type="AlphaFoldDB" id="A0A7M7KFC5"/>
<feature type="compositionally biased region" description="Basic residues" evidence="1">
    <location>
        <begin position="589"/>
        <end position="598"/>
    </location>
</feature>
<dbReference type="Proteomes" id="UP000594260">
    <property type="component" value="Unplaced"/>
</dbReference>
<reference evidence="2" key="1">
    <citation type="submission" date="2021-01" db="UniProtKB">
        <authorList>
            <consortium name="EnsemblMetazoa"/>
        </authorList>
    </citation>
    <scope>IDENTIFICATION</scope>
</reference>
<feature type="compositionally biased region" description="Basic and acidic residues" evidence="1">
    <location>
        <begin position="565"/>
        <end position="583"/>
    </location>
</feature>
<evidence type="ECO:0000313" key="3">
    <source>
        <dbReference type="Proteomes" id="UP000594260"/>
    </source>
</evidence>
<feature type="compositionally biased region" description="Basic and acidic residues" evidence="1">
    <location>
        <begin position="696"/>
        <end position="710"/>
    </location>
</feature>
<dbReference type="GeneID" id="111252129"/>
<feature type="compositionally biased region" description="Basic residues" evidence="1">
    <location>
        <begin position="292"/>
        <end position="301"/>
    </location>
</feature>
<dbReference type="KEGG" id="vde:111252129"/>
<feature type="compositionally biased region" description="Polar residues" evidence="1">
    <location>
        <begin position="396"/>
        <end position="409"/>
    </location>
</feature>
<evidence type="ECO:0000313" key="2">
    <source>
        <dbReference type="EnsemblMetazoa" id="XP_022665340"/>
    </source>
</evidence>
<organism evidence="2 3">
    <name type="scientific">Varroa destructor</name>
    <name type="common">Honeybee mite</name>
    <dbReference type="NCBI Taxonomy" id="109461"/>
    <lineage>
        <taxon>Eukaryota</taxon>
        <taxon>Metazoa</taxon>
        <taxon>Ecdysozoa</taxon>
        <taxon>Arthropoda</taxon>
        <taxon>Chelicerata</taxon>
        <taxon>Arachnida</taxon>
        <taxon>Acari</taxon>
        <taxon>Parasitiformes</taxon>
        <taxon>Mesostigmata</taxon>
        <taxon>Gamasina</taxon>
        <taxon>Dermanyssoidea</taxon>
        <taxon>Varroidae</taxon>
        <taxon>Varroa</taxon>
    </lineage>
</organism>
<feature type="compositionally biased region" description="Acidic residues" evidence="1">
    <location>
        <begin position="309"/>
        <end position="326"/>
    </location>
</feature>
<feature type="compositionally biased region" description="Basic and acidic residues" evidence="1">
    <location>
        <begin position="142"/>
        <end position="178"/>
    </location>
</feature>
<dbReference type="OrthoDB" id="6515967at2759"/>
<feature type="compositionally biased region" description="Basic and acidic residues" evidence="1">
    <location>
        <begin position="451"/>
        <end position="460"/>
    </location>
</feature>
<feature type="compositionally biased region" description="Polar residues" evidence="1">
    <location>
        <begin position="220"/>
        <end position="263"/>
    </location>
</feature>
<evidence type="ECO:0008006" key="4">
    <source>
        <dbReference type="Google" id="ProtNLM"/>
    </source>
</evidence>
<feature type="compositionally biased region" description="Polar residues" evidence="1">
    <location>
        <begin position="727"/>
        <end position="741"/>
    </location>
</feature>
<feature type="compositionally biased region" description="Basic and acidic residues" evidence="1">
    <location>
        <begin position="367"/>
        <end position="395"/>
    </location>
</feature>
<evidence type="ECO:0000256" key="1">
    <source>
        <dbReference type="SAM" id="MobiDB-lite"/>
    </source>
</evidence>
<feature type="compositionally biased region" description="Acidic residues" evidence="1">
    <location>
        <begin position="414"/>
        <end position="435"/>
    </location>
</feature>
<protein>
    <recommendedName>
        <fullName evidence="4">Serum response factor-binding protein 1</fullName>
    </recommendedName>
</protein>
<feature type="compositionally biased region" description="Basic and acidic residues" evidence="1">
    <location>
        <begin position="742"/>
        <end position="756"/>
    </location>
</feature>
<dbReference type="RefSeq" id="XP_022665340.1">
    <property type="nucleotide sequence ID" value="XM_022809605.1"/>
</dbReference>
<proteinExistence type="predicted"/>
<accession>A0A7M7KFC5</accession>
<keyword evidence="3" id="KW-1185">Reference proteome</keyword>
<feature type="region of interest" description="Disordered" evidence="1">
    <location>
        <begin position="142"/>
        <end position="460"/>
    </location>
</feature>
<sequence>MDKQVVNDAVVRLGNLLIKARVFTIHHLSAKIRALRKTHPQKSESRIHRLLLEIYFLKTLTNSRQRKLMARRILVNEDDHARAMESETTKPEERAFHRLCREKYIEMFLSHFRIKYADWKYWVPPLLEMWDKRQKIKEERKVIGKDKKKDRPSIKEMVRETKTKRERNDENFVNKQDTDLNGESLKPRNSIETYLSDNKQRKPTDIKKGFDKHAKRARATMSTTSDSSDQAVPQINKKAISNNRRLSSKKFSSVSTNFIGESDTSAEESMTENWEEEEEPSSDEADEEVVFNRKKAARRLSTHQNGDSEGSEAEDCFTDGNSDDNNDVQRSQRASNNIPGSVGLNPFRPYAPQHIEYSDSEGSDDIWANRDTNDATRQDQKVKDLNFGKDVDNDTKQMVQENKVNTASGKSEIDENTEEENEREKDEDIEASDVTEETRHSGGHLGGESSEDSKNEMELRCKRQLPIDGLRNNKKKKLEIDFSVQNRLQCITKDMDDLAIRNKAMQQMEELKKRQVLRRANKSAEPKLGSDKNDDACSNSNDSGEAENDSSGGEDSDEGASFFLKGDEETRDSTSKTIPKEKAPSLNRRERRGHKKKSYTIDSTEDSIYRGIGRKSDFNSQRKRPFRGKAPACFSHNAELPFPEKLGPQLGYRAGAAPFERRESFGGKAINFKGRGNYSGKYSGLTKNFETHVEKDHNGAVHDMEKDRKSFKGFNKNSKSYFHQREFGNQSYNNAGSSTGYQREEKGHDWTPHQDRNSFVSGRSNERQYNTGLESQKQFQKKPLITNNRNKQSRDGTATGLDAQFQGGKQSKKTSYHKKGSLQELHPSWLAKKKLSAAINQPFQGKRIIFSDD</sequence>
<dbReference type="EnsemblMetazoa" id="XM_022809605">
    <property type="protein sequence ID" value="XP_022665340"/>
    <property type="gene ID" value="LOC111252129"/>
</dbReference>
<feature type="region of interest" description="Disordered" evidence="1">
    <location>
        <begin position="696"/>
        <end position="821"/>
    </location>
</feature>
<feature type="compositionally biased region" description="Acidic residues" evidence="1">
    <location>
        <begin position="544"/>
        <end position="558"/>
    </location>
</feature>